<evidence type="ECO:0000256" key="4">
    <source>
        <dbReference type="ARBA" id="ARBA00022837"/>
    </source>
</evidence>
<dbReference type="PROSITE" id="PS00523">
    <property type="entry name" value="SULFATASE_1"/>
    <property type="match status" value="1"/>
</dbReference>
<evidence type="ECO:0000256" key="2">
    <source>
        <dbReference type="ARBA" id="ARBA00022723"/>
    </source>
</evidence>
<comment type="similarity">
    <text evidence="1">Belongs to the sulfatase family.</text>
</comment>
<dbReference type="SUPFAM" id="SSF53649">
    <property type="entry name" value="Alkaline phosphatase-like"/>
    <property type="match status" value="1"/>
</dbReference>
<evidence type="ECO:0000313" key="6">
    <source>
        <dbReference type="EMBL" id="WOK07800.1"/>
    </source>
</evidence>
<keyword evidence="7" id="KW-1185">Reference proteome</keyword>
<feature type="domain" description="Sulfatase N-terminal" evidence="5">
    <location>
        <begin position="30"/>
        <end position="380"/>
    </location>
</feature>
<sequence>MDKIRKLAIVLLATAVYGCGNESEKVSQKPNIIYIYTDQQNASMMSCVGNQWLKTPAMDYIAANGIRFTRAYVTNPVCTPSRVSMMTGRFPGYFNDANGQPVRENVGAMRIPDVSVNVQSTTIAAYLKAAGYDLVFGGKEHLPKSLTPEVLGFTDITNDERDELALEAAKYISTPHEKPYFLVVSLINPHDICYMAIRDFAETQQEKRLLEIGETELATLDEALKLPEGISEEEFFSKHCPPLPPNFEPQENEPAAISWRVDQRNFQKQAREHYTEKQWRMHRWAYHRLTEVVDRQIQTILDALKASGQEENTLVLLSSDHGEMDASHRLEHKSLLYEEAANVPFLAMWKGQIPAARVDSTHLISNGLDLLPTLCDYAGIDGKSDPRGRSLRPLFEGKKVDWREHLGVESQVGKMVVSADGLKYLRYDVVGIEENLIDLNNDPHEMTHFTANPKYDEKLKELRSAFDEEWFPGGK</sequence>
<gene>
    <name evidence="6" type="ORF">RT717_04065</name>
</gene>
<dbReference type="InterPro" id="IPR050738">
    <property type="entry name" value="Sulfatase"/>
</dbReference>
<evidence type="ECO:0000256" key="1">
    <source>
        <dbReference type="ARBA" id="ARBA00008779"/>
    </source>
</evidence>
<keyword evidence="2" id="KW-0479">Metal-binding</keyword>
<evidence type="ECO:0000313" key="7">
    <source>
        <dbReference type="Proteomes" id="UP001302349"/>
    </source>
</evidence>
<organism evidence="6 7">
    <name type="scientific">Imperialibacter roseus</name>
    <dbReference type="NCBI Taxonomy" id="1324217"/>
    <lineage>
        <taxon>Bacteria</taxon>
        <taxon>Pseudomonadati</taxon>
        <taxon>Bacteroidota</taxon>
        <taxon>Cytophagia</taxon>
        <taxon>Cytophagales</taxon>
        <taxon>Flammeovirgaceae</taxon>
        <taxon>Imperialibacter</taxon>
    </lineage>
</organism>
<dbReference type="RefSeq" id="WP_317490452.1">
    <property type="nucleotide sequence ID" value="NZ_CP136051.1"/>
</dbReference>
<dbReference type="PROSITE" id="PS51257">
    <property type="entry name" value="PROKAR_LIPOPROTEIN"/>
    <property type="match status" value="1"/>
</dbReference>
<dbReference type="Gene3D" id="3.40.720.10">
    <property type="entry name" value="Alkaline Phosphatase, subunit A"/>
    <property type="match status" value="1"/>
</dbReference>
<dbReference type="PANTHER" id="PTHR42693">
    <property type="entry name" value="ARYLSULFATASE FAMILY MEMBER"/>
    <property type="match status" value="1"/>
</dbReference>
<accession>A0ABZ0IS04</accession>
<dbReference type="InterPro" id="IPR024607">
    <property type="entry name" value="Sulfatase_CS"/>
</dbReference>
<keyword evidence="3" id="KW-0378">Hydrolase</keyword>
<dbReference type="PANTHER" id="PTHR42693:SF33">
    <property type="entry name" value="ARYLSULFATASE"/>
    <property type="match status" value="1"/>
</dbReference>
<evidence type="ECO:0000259" key="5">
    <source>
        <dbReference type="Pfam" id="PF00884"/>
    </source>
</evidence>
<protein>
    <submittedName>
        <fullName evidence="6">Sulfatase-like hydrolase/transferase</fullName>
    </submittedName>
</protein>
<keyword evidence="4" id="KW-0106">Calcium</keyword>
<name>A0ABZ0IS04_9BACT</name>
<evidence type="ECO:0000256" key="3">
    <source>
        <dbReference type="ARBA" id="ARBA00022801"/>
    </source>
</evidence>
<dbReference type="InterPro" id="IPR017850">
    <property type="entry name" value="Alkaline_phosphatase_core_sf"/>
</dbReference>
<reference evidence="6 7" key="1">
    <citation type="journal article" date="2023" name="Microbiol. Resour. Announc.">
        <title>Complete Genome Sequence of Imperialibacter roseus strain P4T.</title>
        <authorList>
            <person name="Tizabi D.R."/>
            <person name="Bachvaroff T."/>
            <person name="Hill R.T."/>
        </authorList>
    </citation>
    <scope>NUCLEOTIDE SEQUENCE [LARGE SCALE GENOMIC DNA]</scope>
    <source>
        <strain evidence="6 7">P4T</strain>
    </source>
</reference>
<proteinExistence type="inferred from homology"/>
<dbReference type="InterPro" id="IPR000917">
    <property type="entry name" value="Sulfatase_N"/>
</dbReference>
<dbReference type="Proteomes" id="UP001302349">
    <property type="component" value="Chromosome"/>
</dbReference>
<dbReference type="EMBL" id="CP136051">
    <property type="protein sequence ID" value="WOK07800.1"/>
    <property type="molecule type" value="Genomic_DNA"/>
</dbReference>
<dbReference type="Pfam" id="PF00884">
    <property type="entry name" value="Sulfatase"/>
    <property type="match status" value="1"/>
</dbReference>